<dbReference type="GO" id="GO:0006303">
    <property type="term" value="P:double-strand break repair via nonhomologous end joining"/>
    <property type="evidence" value="ECO:0007669"/>
    <property type="project" value="UniProtKB-UniRule"/>
</dbReference>
<proteinExistence type="inferred from homology"/>
<comment type="subunit">
    <text evidence="2">Homodimer. Interacts with LigD.</text>
</comment>
<name>A0A1T5B6Y7_9SPHI</name>
<dbReference type="PIRSF" id="PIRSF006493">
    <property type="entry name" value="Prok_Ku"/>
    <property type="match status" value="1"/>
</dbReference>
<organism evidence="4 5">
    <name type="scientific">Daejeonella lutea</name>
    <dbReference type="NCBI Taxonomy" id="572036"/>
    <lineage>
        <taxon>Bacteria</taxon>
        <taxon>Pseudomonadati</taxon>
        <taxon>Bacteroidota</taxon>
        <taxon>Sphingobacteriia</taxon>
        <taxon>Sphingobacteriales</taxon>
        <taxon>Sphingobacteriaceae</taxon>
        <taxon>Daejeonella</taxon>
    </lineage>
</organism>
<dbReference type="AlphaFoldDB" id="A0A1T5B6Y7"/>
<keyword evidence="2" id="KW-0233">DNA recombination</keyword>
<protein>
    <recommendedName>
        <fullName evidence="2">Non-homologous end joining protein Ku</fullName>
    </recommendedName>
</protein>
<dbReference type="STRING" id="572036.SAMN05661099_1344"/>
<dbReference type="Pfam" id="PF02735">
    <property type="entry name" value="Ku"/>
    <property type="match status" value="1"/>
</dbReference>
<dbReference type="SUPFAM" id="SSF100939">
    <property type="entry name" value="SPOC domain-like"/>
    <property type="match status" value="1"/>
</dbReference>
<dbReference type="RefSeq" id="WP_079701830.1">
    <property type="nucleotide sequence ID" value="NZ_FUYR01000001.1"/>
</dbReference>
<dbReference type="NCBIfam" id="TIGR02772">
    <property type="entry name" value="Ku_bact"/>
    <property type="match status" value="1"/>
</dbReference>
<dbReference type="Proteomes" id="UP000189981">
    <property type="component" value="Unassembled WGS sequence"/>
</dbReference>
<dbReference type="InterPro" id="IPR006164">
    <property type="entry name" value="DNA_bd_Ku70/Ku80"/>
</dbReference>
<accession>A0A1T5B6Y7</accession>
<comment type="similarity">
    <text evidence="2">Belongs to the prokaryotic Ku family.</text>
</comment>
<keyword evidence="5" id="KW-1185">Reference proteome</keyword>
<dbReference type="OrthoDB" id="9795084at2"/>
<reference evidence="5" key="1">
    <citation type="submission" date="2017-02" db="EMBL/GenBank/DDBJ databases">
        <authorList>
            <person name="Varghese N."/>
            <person name="Submissions S."/>
        </authorList>
    </citation>
    <scope>NUCLEOTIDE SEQUENCE [LARGE SCALE GENOMIC DNA]</scope>
    <source>
        <strain evidence="5">DSM 22385</strain>
    </source>
</reference>
<dbReference type="GO" id="GO:0003690">
    <property type="term" value="F:double-stranded DNA binding"/>
    <property type="evidence" value="ECO:0007669"/>
    <property type="project" value="UniProtKB-UniRule"/>
</dbReference>
<sequence length="256" mass="29257">MRAIWKGSIGFGLVNIPIKLYSAVQNSSLDMDMLDGRDHSRIKFQRINEKTRKEVPYEKIVKGYAINDDYVILDDQDFEDASPKKTKMIELENFVGIDEINPIYYETSYYSEPETQGRKAYALLLQALLKSKKAGIGRFVLRSTENLCVLHALDKVIVISKIRFAEEIRSTEEILTPTDININKKELDVGLALIDQYTSKFKIDQFKDEYTSDLLKIIKAKAKGKRPSIKKLKPEKASSDDLYSQLMESLSSRKGA</sequence>
<dbReference type="GO" id="GO:0006310">
    <property type="term" value="P:DNA recombination"/>
    <property type="evidence" value="ECO:0007669"/>
    <property type="project" value="UniProtKB-KW"/>
</dbReference>
<dbReference type="SMART" id="SM00559">
    <property type="entry name" value="Ku78"/>
    <property type="match status" value="1"/>
</dbReference>
<evidence type="ECO:0000256" key="1">
    <source>
        <dbReference type="ARBA" id="ARBA00023125"/>
    </source>
</evidence>
<dbReference type="Gene3D" id="2.40.290.10">
    <property type="match status" value="1"/>
</dbReference>
<keyword evidence="2" id="KW-0227">DNA damage</keyword>
<dbReference type="EMBL" id="FUYR01000001">
    <property type="protein sequence ID" value="SKB42730.1"/>
    <property type="molecule type" value="Genomic_DNA"/>
</dbReference>
<evidence type="ECO:0000256" key="2">
    <source>
        <dbReference type="HAMAP-Rule" id="MF_01875"/>
    </source>
</evidence>
<dbReference type="PANTHER" id="PTHR41251">
    <property type="entry name" value="NON-HOMOLOGOUS END JOINING PROTEIN KU"/>
    <property type="match status" value="1"/>
</dbReference>
<comment type="function">
    <text evidence="2">With LigD forms a non-homologous end joining (NHEJ) DNA repair enzyme, which repairs dsDNA breaks with reduced fidelity. Binds linear dsDNA with 5'- and 3'- overhangs but not closed circular dsDNA nor ssDNA. Recruits and stimulates the ligase activity of LigD.</text>
</comment>
<dbReference type="HAMAP" id="MF_01875">
    <property type="entry name" value="Prokaryotic_Ku"/>
    <property type="match status" value="1"/>
</dbReference>
<keyword evidence="1 2" id="KW-0238">DNA-binding</keyword>
<evidence type="ECO:0000313" key="5">
    <source>
        <dbReference type="Proteomes" id="UP000189981"/>
    </source>
</evidence>
<evidence type="ECO:0000259" key="3">
    <source>
        <dbReference type="SMART" id="SM00559"/>
    </source>
</evidence>
<evidence type="ECO:0000313" key="4">
    <source>
        <dbReference type="EMBL" id="SKB42730.1"/>
    </source>
</evidence>
<gene>
    <name evidence="2" type="primary">ku</name>
    <name evidence="4" type="ORF">SAMN05661099_1344</name>
</gene>
<dbReference type="PANTHER" id="PTHR41251:SF1">
    <property type="entry name" value="NON-HOMOLOGOUS END JOINING PROTEIN KU"/>
    <property type="match status" value="1"/>
</dbReference>
<keyword evidence="2" id="KW-0234">DNA repair</keyword>
<dbReference type="InterPro" id="IPR016194">
    <property type="entry name" value="SPOC-like_C_dom_sf"/>
</dbReference>
<feature type="domain" description="Ku" evidence="3">
    <location>
        <begin position="52"/>
        <end position="179"/>
    </location>
</feature>
<dbReference type="InterPro" id="IPR009187">
    <property type="entry name" value="Prok_Ku"/>
</dbReference>